<sequence>MNNSHRQSLSVLAAGAVVMILSSTASVAESQLEAGLLRIDGRIVLGTGPSRRIEFDTNEQTAAAARAIAISAIAKNPERALATDEAALFALSILPPNAQRDFLAEHYPGAHDSIKSRIERDPFSFGTAMNRVVSNPFVREDMAKAAREFIVNFASANPVDNLDVRVFCPVKIREYDLGRGYFPIEDGGGGYGCSNHPVPVYGLISPTLSETYRNFPTTIAMDRDDARDLYEQVIEWPPFLTIDGTVRTGWGTDFQNRPQLNIRIIGGSPYHLVNPEEPEKVLFTLADAPADMKDVLSADDMTELLNSAQTVTIGETAPHTLFPAGAGLGRLYYRRPTYPVGTLGRLGFIDKLPETPTNAELAEALGVPTTHLVDATPAKQLAPGIDRLLFVFPAPATDYAVVLPASSSISGQPFIRVQLQIGTAWKFEHDGQSVLVLSARPLGADAVNHNDHPKEAMVLRPNPESLTEIFRAPEPEPVKPPTDLSNADIMGLRLGMEIAEAEQLARTEIDVGWSGTLSSARMTNPKPMQDFMVLIDKDRWKRVSLYWSPEETGRLAGIARLIAVPIAGQDVAKVKEDLVQLLVEKYGEPDYVKGFPERPKMVWTGDLGVNFRQLDAKDLLELEPLHPDSTCYVTFFLGSIGVGFRSEGPELDSRTAMFLPIHGPYLKVATLVSQEPPPDFYNRCGPTLVAEIHSDAEHAFLRYGLVDMGRYKMPEPPEVSVTKPKL</sequence>
<proteinExistence type="predicted"/>
<organism evidence="2 3">
    <name type="scientific">Silicimonas algicola</name>
    <dbReference type="NCBI Taxonomy" id="1826607"/>
    <lineage>
        <taxon>Bacteria</taxon>
        <taxon>Pseudomonadati</taxon>
        <taxon>Pseudomonadota</taxon>
        <taxon>Alphaproteobacteria</taxon>
        <taxon>Rhodobacterales</taxon>
        <taxon>Paracoccaceae</taxon>
    </lineage>
</organism>
<dbReference type="OrthoDB" id="8754850at2"/>
<reference evidence="2 3" key="1">
    <citation type="submission" date="2018-05" db="EMBL/GenBank/DDBJ databases">
        <title>Genomic Encyclopedia of Type Strains, Phase IV (KMG-IV): sequencing the most valuable type-strain genomes for metagenomic binning, comparative biology and taxonomic classification.</title>
        <authorList>
            <person name="Goeker M."/>
        </authorList>
    </citation>
    <scope>NUCLEOTIDE SEQUENCE [LARGE SCALE GENOMIC DNA]</scope>
    <source>
        <strain evidence="2 3">DSM 103371</strain>
    </source>
</reference>
<evidence type="ECO:0000256" key="1">
    <source>
        <dbReference type="SAM" id="SignalP"/>
    </source>
</evidence>
<dbReference type="Proteomes" id="UP000245390">
    <property type="component" value="Unassembled WGS sequence"/>
</dbReference>
<evidence type="ECO:0000313" key="2">
    <source>
        <dbReference type="EMBL" id="PWK52778.1"/>
    </source>
</evidence>
<dbReference type="AlphaFoldDB" id="A0A316FW10"/>
<comment type="caution">
    <text evidence="2">The sequence shown here is derived from an EMBL/GenBank/DDBJ whole genome shotgun (WGS) entry which is preliminary data.</text>
</comment>
<feature type="signal peptide" evidence="1">
    <location>
        <begin position="1"/>
        <end position="27"/>
    </location>
</feature>
<evidence type="ECO:0000313" key="3">
    <source>
        <dbReference type="Proteomes" id="UP000245390"/>
    </source>
</evidence>
<name>A0A316FW10_9RHOB</name>
<dbReference type="KEGG" id="salo:EF888_11040"/>
<keyword evidence="1" id="KW-0732">Signal</keyword>
<accession>A0A316FW10</accession>
<dbReference type="RefSeq" id="WP_109761190.1">
    <property type="nucleotide sequence ID" value="NZ_CP034588.1"/>
</dbReference>
<dbReference type="EMBL" id="QGGV01000015">
    <property type="protein sequence ID" value="PWK52778.1"/>
    <property type="molecule type" value="Genomic_DNA"/>
</dbReference>
<gene>
    <name evidence="2" type="ORF">C8D95_11555</name>
</gene>
<feature type="chain" id="PRO_5016333383" evidence="1">
    <location>
        <begin position="28"/>
        <end position="726"/>
    </location>
</feature>
<keyword evidence="3" id="KW-1185">Reference proteome</keyword>
<protein>
    <submittedName>
        <fullName evidence="2">Uncharacterized protein</fullName>
    </submittedName>
</protein>